<dbReference type="EMBL" id="CAJPIN010013659">
    <property type="protein sequence ID" value="CAG2060807.1"/>
    <property type="molecule type" value="Genomic_DNA"/>
</dbReference>
<keyword evidence="2" id="KW-1185">Reference proteome</keyword>
<dbReference type="SUPFAM" id="SSF47565">
    <property type="entry name" value="Insect pheromone/odorant-binding proteins"/>
    <property type="match status" value="1"/>
</dbReference>
<name>A0ABN7P4I4_TIMPD</name>
<comment type="caution">
    <text evidence="1">The sequence shown here is derived from an EMBL/GenBank/DDBJ whole genome shotgun (WGS) entry which is preliminary data.</text>
</comment>
<dbReference type="InterPro" id="IPR006170">
    <property type="entry name" value="PBP/GOBP"/>
</dbReference>
<evidence type="ECO:0000313" key="2">
    <source>
        <dbReference type="Proteomes" id="UP001153148"/>
    </source>
</evidence>
<dbReference type="InterPro" id="IPR036728">
    <property type="entry name" value="PBP_GOBP_sf"/>
</dbReference>
<dbReference type="Gene3D" id="1.10.238.20">
    <property type="entry name" value="Pheromone/general odorant binding protein domain"/>
    <property type="match status" value="1"/>
</dbReference>
<organism evidence="1 2">
    <name type="scientific">Timema podura</name>
    <name type="common">Walking stick</name>
    <dbReference type="NCBI Taxonomy" id="61482"/>
    <lineage>
        <taxon>Eukaryota</taxon>
        <taxon>Metazoa</taxon>
        <taxon>Ecdysozoa</taxon>
        <taxon>Arthropoda</taxon>
        <taxon>Hexapoda</taxon>
        <taxon>Insecta</taxon>
        <taxon>Pterygota</taxon>
        <taxon>Neoptera</taxon>
        <taxon>Polyneoptera</taxon>
        <taxon>Phasmatodea</taxon>
        <taxon>Timematodea</taxon>
        <taxon>Timematoidea</taxon>
        <taxon>Timematidae</taxon>
        <taxon>Timema</taxon>
    </lineage>
</organism>
<protein>
    <submittedName>
        <fullName evidence="1">Uncharacterized protein</fullName>
    </submittedName>
</protein>
<feature type="non-terminal residue" evidence="1">
    <location>
        <position position="129"/>
    </location>
</feature>
<evidence type="ECO:0000313" key="1">
    <source>
        <dbReference type="EMBL" id="CAG2060807.1"/>
    </source>
</evidence>
<accession>A0ABN7P4I4</accession>
<dbReference type="Pfam" id="PF01395">
    <property type="entry name" value="PBP_GOBP"/>
    <property type="match status" value="1"/>
</dbReference>
<proteinExistence type="predicted"/>
<dbReference type="Proteomes" id="UP001153148">
    <property type="component" value="Unassembled WGS sequence"/>
</dbReference>
<sequence>MLSLSEPHLRVPECKLLNSSVEITRPLSTLFRCQKCCSVRVQPVIQTNKDEPFMLVGKTKQETFQTVVKYGMDCSKELGKKLTPADIKQSLKKECPSSADGKCIIGCTLGKMGVNGKAADIDVITSEMI</sequence>
<gene>
    <name evidence="1" type="ORF">TPAB3V08_LOCUS7763</name>
</gene>
<reference evidence="1" key="1">
    <citation type="submission" date="2021-03" db="EMBL/GenBank/DDBJ databases">
        <authorList>
            <person name="Tran Van P."/>
        </authorList>
    </citation>
    <scope>NUCLEOTIDE SEQUENCE</scope>
</reference>